<keyword evidence="2" id="KW-1185">Reference proteome</keyword>
<comment type="caution">
    <text evidence="1">The sequence shown here is derived from an EMBL/GenBank/DDBJ whole genome shotgun (WGS) entry which is preliminary data.</text>
</comment>
<gene>
    <name evidence="1" type="ORF">HAX54_051429</name>
</gene>
<sequence>MGYIPDEYHWVKKASFKPKAKISPVESSNIIPPDGSSSSALSSLITDLKDVKGTLGAVAIDLHKRKESLVVHPGQCC</sequence>
<dbReference type="EMBL" id="JACEIK010009161">
    <property type="protein sequence ID" value="MCE3052023.1"/>
    <property type="molecule type" value="Genomic_DNA"/>
</dbReference>
<evidence type="ECO:0000313" key="2">
    <source>
        <dbReference type="Proteomes" id="UP000823775"/>
    </source>
</evidence>
<dbReference type="Proteomes" id="UP000823775">
    <property type="component" value="Unassembled WGS sequence"/>
</dbReference>
<name>A0ABS8WRB5_DATST</name>
<evidence type="ECO:0000313" key="1">
    <source>
        <dbReference type="EMBL" id="MCE3052023.1"/>
    </source>
</evidence>
<reference evidence="1 2" key="1">
    <citation type="journal article" date="2021" name="BMC Genomics">
        <title>Datura genome reveals duplications of psychoactive alkaloid biosynthetic genes and high mutation rate following tissue culture.</title>
        <authorList>
            <person name="Rajewski A."/>
            <person name="Carter-House D."/>
            <person name="Stajich J."/>
            <person name="Litt A."/>
        </authorList>
    </citation>
    <scope>NUCLEOTIDE SEQUENCE [LARGE SCALE GENOMIC DNA]</scope>
    <source>
        <strain evidence="1">AR-01</strain>
    </source>
</reference>
<proteinExistence type="predicted"/>
<accession>A0ABS8WRB5</accession>
<protein>
    <submittedName>
        <fullName evidence="1">Uncharacterized protein</fullName>
    </submittedName>
</protein>
<feature type="non-terminal residue" evidence="1">
    <location>
        <position position="1"/>
    </location>
</feature>
<organism evidence="1 2">
    <name type="scientific">Datura stramonium</name>
    <name type="common">Jimsonweed</name>
    <name type="synonym">Common thornapple</name>
    <dbReference type="NCBI Taxonomy" id="4076"/>
    <lineage>
        <taxon>Eukaryota</taxon>
        <taxon>Viridiplantae</taxon>
        <taxon>Streptophyta</taxon>
        <taxon>Embryophyta</taxon>
        <taxon>Tracheophyta</taxon>
        <taxon>Spermatophyta</taxon>
        <taxon>Magnoliopsida</taxon>
        <taxon>eudicotyledons</taxon>
        <taxon>Gunneridae</taxon>
        <taxon>Pentapetalae</taxon>
        <taxon>asterids</taxon>
        <taxon>lamiids</taxon>
        <taxon>Solanales</taxon>
        <taxon>Solanaceae</taxon>
        <taxon>Solanoideae</taxon>
        <taxon>Datureae</taxon>
        <taxon>Datura</taxon>
    </lineage>
</organism>